<dbReference type="OrthoDB" id="541276at2759"/>
<organism evidence="9 10">
    <name type="scientific">Ostreobium quekettii</name>
    <dbReference type="NCBI Taxonomy" id="121088"/>
    <lineage>
        <taxon>Eukaryota</taxon>
        <taxon>Viridiplantae</taxon>
        <taxon>Chlorophyta</taxon>
        <taxon>core chlorophytes</taxon>
        <taxon>Ulvophyceae</taxon>
        <taxon>TCBD clade</taxon>
        <taxon>Bryopsidales</taxon>
        <taxon>Ostreobineae</taxon>
        <taxon>Ostreobiaceae</taxon>
        <taxon>Ostreobium</taxon>
    </lineage>
</organism>
<dbReference type="InterPro" id="IPR000719">
    <property type="entry name" value="Prot_kinase_dom"/>
</dbReference>
<accession>A0A8S1JA83</accession>
<feature type="domain" description="Protein kinase" evidence="8">
    <location>
        <begin position="1"/>
        <end position="236"/>
    </location>
</feature>
<feature type="binding site" evidence="6">
    <location>
        <position position="96"/>
    </location>
    <ligand>
        <name>ATP</name>
        <dbReference type="ChEBI" id="CHEBI:30616"/>
    </ligand>
</feature>
<evidence type="ECO:0000259" key="8">
    <source>
        <dbReference type="PROSITE" id="PS50011"/>
    </source>
</evidence>
<reference evidence="9" key="1">
    <citation type="submission" date="2020-12" db="EMBL/GenBank/DDBJ databases">
        <authorList>
            <person name="Iha C."/>
        </authorList>
    </citation>
    <scope>NUCLEOTIDE SEQUENCE</scope>
</reference>
<dbReference type="InterPro" id="IPR011009">
    <property type="entry name" value="Kinase-like_dom_sf"/>
</dbReference>
<evidence type="ECO:0000313" key="10">
    <source>
        <dbReference type="Proteomes" id="UP000708148"/>
    </source>
</evidence>
<evidence type="ECO:0000256" key="7">
    <source>
        <dbReference type="PIRSR" id="PIRSR630616-3"/>
    </source>
</evidence>
<dbReference type="EMBL" id="CAJHUC010002527">
    <property type="protein sequence ID" value="CAD7703932.1"/>
    <property type="molecule type" value="Genomic_DNA"/>
</dbReference>
<comment type="caution">
    <text evidence="9">The sequence shown here is derived from an EMBL/GenBank/DDBJ whole genome shotgun (WGS) entry which is preliminary data.</text>
</comment>
<dbReference type="GO" id="GO:0004674">
    <property type="term" value="F:protein serine/threonine kinase activity"/>
    <property type="evidence" value="ECO:0007669"/>
    <property type="project" value="UniProtKB-KW"/>
</dbReference>
<evidence type="ECO:0000256" key="4">
    <source>
        <dbReference type="ARBA" id="ARBA00022777"/>
    </source>
</evidence>
<dbReference type="Proteomes" id="UP000708148">
    <property type="component" value="Unassembled WGS sequence"/>
</dbReference>
<evidence type="ECO:0000256" key="3">
    <source>
        <dbReference type="ARBA" id="ARBA00022741"/>
    </source>
</evidence>
<gene>
    <name evidence="9" type="ORF">OSTQU699_LOCUS9289</name>
</gene>
<dbReference type="SMART" id="SM00220">
    <property type="entry name" value="S_TKc"/>
    <property type="match status" value="1"/>
</dbReference>
<dbReference type="SUPFAM" id="SSF56112">
    <property type="entry name" value="Protein kinase-like (PK-like)"/>
    <property type="match status" value="1"/>
</dbReference>
<keyword evidence="5 6" id="KW-0067">ATP-binding</keyword>
<dbReference type="PANTHER" id="PTHR24350">
    <property type="entry name" value="SERINE/THREONINE-PROTEIN KINASE IAL-RELATED"/>
    <property type="match status" value="1"/>
</dbReference>
<dbReference type="Pfam" id="PF00069">
    <property type="entry name" value="Pkinase"/>
    <property type="match status" value="1"/>
</dbReference>
<evidence type="ECO:0000256" key="6">
    <source>
        <dbReference type="PIRSR" id="PIRSR630616-2"/>
    </source>
</evidence>
<dbReference type="Gene3D" id="1.10.510.10">
    <property type="entry name" value="Transferase(Phosphotransferase) domain 1"/>
    <property type="match status" value="1"/>
</dbReference>
<evidence type="ECO:0000313" key="9">
    <source>
        <dbReference type="EMBL" id="CAD7703932.1"/>
    </source>
</evidence>
<dbReference type="GO" id="GO:0005524">
    <property type="term" value="F:ATP binding"/>
    <property type="evidence" value="ECO:0007669"/>
    <property type="project" value="UniProtKB-KW"/>
</dbReference>
<evidence type="ECO:0000256" key="2">
    <source>
        <dbReference type="ARBA" id="ARBA00022679"/>
    </source>
</evidence>
<evidence type="ECO:0000256" key="5">
    <source>
        <dbReference type="ARBA" id="ARBA00022840"/>
    </source>
</evidence>
<evidence type="ECO:0000256" key="1">
    <source>
        <dbReference type="ARBA" id="ARBA00022527"/>
    </source>
</evidence>
<dbReference type="PROSITE" id="PS50011">
    <property type="entry name" value="PROTEIN_KINASE_DOM"/>
    <property type="match status" value="1"/>
</dbReference>
<dbReference type="AlphaFoldDB" id="A0A8S1JA83"/>
<sequence>MWLLACDCRSDGIVEFDKKLEDDFIVVVALKECTGGSLITRLAASGGRMPEESCVHLVAKPLVAALALLHGKRIVHRNLKPEHIMYDEFNQLQLVDFTSAAVIGKTPLTGREGTLAYMAPEVLMKPTPDEIFHEVISNGISESDLPSYDEKVDIWSMGVIIVEALTGRQPFLADTAEAMCRVQRQEVQGDRFGGVLDLVRDQQFLSLEGQDFLSSIFRLSPRERPTAAALMSHPWLELLGSDDGNCQVD</sequence>
<keyword evidence="2" id="KW-0808">Transferase</keyword>
<protein>
    <recommendedName>
        <fullName evidence="8">Protein kinase domain-containing protein</fullName>
    </recommendedName>
</protein>
<keyword evidence="10" id="KW-1185">Reference proteome</keyword>
<keyword evidence="3 6" id="KW-0547">Nucleotide-binding</keyword>
<keyword evidence="4" id="KW-0418">Kinase</keyword>
<name>A0A8S1JA83_9CHLO</name>
<proteinExistence type="predicted"/>
<feature type="cross-link" description="Glycyl lysine isopeptide (Lys-Gly) (interchain with G-Cter in SUMO2)" evidence="7">
    <location>
        <position position="80"/>
    </location>
</feature>
<keyword evidence="1" id="KW-0723">Serine/threonine-protein kinase</keyword>
<dbReference type="InterPro" id="IPR030616">
    <property type="entry name" value="Aur-like"/>
</dbReference>